<keyword evidence="4 9" id="KW-0489">Methyltransferase</keyword>
<dbReference type="Proteomes" id="UP000241890">
    <property type="component" value="Unassembled WGS sequence"/>
</dbReference>
<comment type="similarity">
    <text evidence="2">Belongs to the methyltransferase superfamily. LCMT family.</text>
</comment>
<dbReference type="Pfam" id="PF04072">
    <property type="entry name" value="LCM"/>
    <property type="match status" value="1"/>
</dbReference>
<dbReference type="GO" id="GO:0032259">
    <property type="term" value="P:methylation"/>
    <property type="evidence" value="ECO:0007669"/>
    <property type="project" value="UniProtKB-KW"/>
</dbReference>
<keyword evidence="5 9" id="KW-0808">Transferase</keyword>
<dbReference type="GO" id="GO:0018423">
    <property type="term" value="F:protein C-terminal leucine carboxyl O-methyltransferase activity"/>
    <property type="evidence" value="ECO:0007669"/>
    <property type="project" value="UniProtKB-EC"/>
</dbReference>
<dbReference type="InterPro" id="IPR007213">
    <property type="entry name" value="Ppm1/Ppm2/Tcmp"/>
</dbReference>
<evidence type="ECO:0000256" key="1">
    <source>
        <dbReference type="ARBA" id="ARBA00000724"/>
    </source>
</evidence>
<accession>A0A2R5G0L9</accession>
<dbReference type="OrthoDB" id="203237at2759"/>
<evidence type="ECO:0000256" key="4">
    <source>
        <dbReference type="ARBA" id="ARBA00022603"/>
    </source>
</evidence>
<evidence type="ECO:0000256" key="7">
    <source>
        <dbReference type="ARBA" id="ARBA00032526"/>
    </source>
</evidence>
<dbReference type="InterPro" id="IPR029063">
    <property type="entry name" value="SAM-dependent_MTases_sf"/>
</dbReference>
<dbReference type="SUPFAM" id="SSF53335">
    <property type="entry name" value="S-adenosyl-L-methionine-dependent methyltransferases"/>
    <property type="match status" value="1"/>
</dbReference>
<evidence type="ECO:0000256" key="5">
    <source>
        <dbReference type="ARBA" id="ARBA00022679"/>
    </source>
</evidence>
<evidence type="ECO:0000256" key="2">
    <source>
        <dbReference type="ARBA" id="ARBA00010703"/>
    </source>
</evidence>
<evidence type="ECO:0000313" key="9">
    <source>
        <dbReference type="EMBL" id="GBG24562.1"/>
    </source>
</evidence>
<sequence>MELGGVQGTSDDAAVSKLSACLLGYYEDDFMRIFVGKETRRSPLINRGYFARVAAMDMIIERFMEATASGQRQIVVLGAGSDTTYFRLRKRGFLPDLYVEMDLEGVVAKKLDVIRHYEHVQEALGVTAGDVDAALASPPSARLLRSKNYVLTCADVRQPELFETVLSSLEGFDFSAPTLFISECVLCYVEPRDSEQFLRWALGKFPHAAFTSYEQILPDDAFGRTMLGHFESRGCPLLAIKSFPDIQAQTRRFETMGWPQVEVFDMNDVYYKCIPRSQVRHAERIEIFDEFEEWHMMQAHYCVILTSRSQDNRLEGLRLLKPEVQKESQDQIKIKSTGSGDQQPDGENKPTSADLVAPLEGATRPIPFPMPATSTSSDAPANPPMIPSAAPSSPQENSASSE</sequence>
<dbReference type="Gene3D" id="3.40.50.150">
    <property type="entry name" value="Vaccinia Virus protein VP39"/>
    <property type="match status" value="1"/>
</dbReference>
<organism evidence="9 10">
    <name type="scientific">Hondaea fermentalgiana</name>
    <dbReference type="NCBI Taxonomy" id="2315210"/>
    <lineage>
        <taxon>Eukaryota</taxon>
        <taxon>Sar</taxon>
        <taxon>Stramenopiles</taxon>
        <taxon>Bigyra</taxon>
        <taxon>Labyrinthulomycetes</taxon>
        <taxon>Thraustochytrida</taxon>
        <taxon>Thraustochytriidae</taxon>
        <taxon>Hondaea</taxon>
    </lineage>
</organism>
<dbReference type="InterPro" id="IPR016651">
    <property type="entry name" value="LCMT1"/>
</dbReference>
<evidence type="ECO:0000256" key="6">
    <source>
        <dbReference type="ARBA" id="ARBA00022691"/>
    </source>
</evidence>
<reference evidence="9 10" key="1">
    <citation type="submission" date="2017-12" db="EMBL/GenBank/DDBJ databases">
        <title>Sequencing, de novo assembly and annotation of complete genome of a new Thraustochytrid species, strain FCC1311.</title>
        <authorList>
            <person name="Sedici K."/>
            <person name="Godart F."/>
            <person name="Aiese Cigliano R."/>
            <person name="Sanseverino W."/>
            <person name="Barakat M."/>
            <person name="Ortet P."/>
            <person name="Marechal E."/>
            <person name="Cagnac O."/>
            <person name="Amato A."/>
        </authorList>
    </citation>
    <scope>NUCLEOTIDE SEQUENCE [LARGE SCALE GENOMIC DNA]</scope>
</reference>
<name>A0A2R5G0L9_9STRA</name>
<dbReference type="EC" id="2.1.1.233" evidence="3"/>
<evidence type="ECO:0000256" key="3">
    <source>
        <dbReference type="ARBA" id="ARBA00012834"/>
    </source>
</evidence>
<evidence type="ECO:0000256" key="8">
    <source>
        <dbReference type="SAM" id="MobiDB-lite"/>
    </source>
</evidence>
<dbReference type="PANTHER" id="PTHR13600:SF21">
    <property type="entry name" value="LEUCINE CARBOXYL METHYLTRANSFERASE 1"/>
    <property type="match status" value="1"/>
</dbReference>
<feature type="region of interest" description="Disordered" evidence="8">
    <location>
        <begin position="325"/>
        <end position="402"/>
    </location>
</feature>
<dbReference type="EMBL" id="BEYU01000006">
    <property type="protein sequence ID" value="GBG24562.1"/>
    <property type="molecule type" value="Genomic_DNA"/>
</dbReference>
<dbReference type="FunCoup" id="A0A2R5G0L9">
    <property type="interactions" value="326"/>
</dbReference>
<protein>
    <recommendedName>
        <fullName evidence="3">[phosphatase 2A protein]-leucine-carboxy methyltransferase</fullName>
        <ecNumber evidence="3">2.1.1.233</ecNumber>
    </recommendedName>
    <alternativeName>
        <fullName evidence="7">[Phosphatase 2A protein]-leucine-carboxy methyltransferase 1</fullName>
    </alternativeName>
</protein>
<keyword evidence="10" id="KW-1185">Reference proteome</keyword>
<comment type="caution">
    <text evidence="9">The sequence shown here is derived from an EMBL/GenBank/DDBJ whole genome shotgun (WGS) entry which is preliminary data.</text>
</comment>
<dbReference type="AlphaFoldDB" id="A0A2R5G0L9"/>
<keyword evidence="6" id="KW-0949">S-adenosyl-L-methionine</keyword>
<proteinExistence type="inferred from homology"/>
<dbReference type="InParanoid" id="A0A2R5G0L9"/>
<evidence type="ECO:0000313" key="10">
    <source>
        <dbReference type="Proteomes" id="UP000241890"/>
    </source>
</evidence>
<gene>
    <name evidence="9" type="ORF">FCC1311_007812</name>
</gene>
<dbReference type="PANTHER" id="PTHR13600">
    <property type="entry name" value="LEUCINE CARBOXYL METHYLTRANSFERASE"/>
    <property type="match status" value="1"/>
</dbReference>
<comment type="catalytic activity">
    <reaction evidence="1">
        <text>[phosphatase 2A protein]-C-terminal L-leucine + S-adenosyl-L-methionine = [phosphatase 2A protein]-C-terminal L-leucine methyl ester + S-adenosyl-L-homocysteine</text>
        <dbReference type="Rhea" id="RHEA:48544"/>
        <dbReference type="Rhea" id="RHEA-COMP:12134"/>
        <dbReference type="Rhea" id="RHEA-COMP:12135"/>
        <dbReference type="ChEBI" id="CHEBI:57856"/>
        <dbReference type="ChEBI" id="CHEBI:59789"/>
        <dbReference type="ChEBI" id="CHEBI:90516"/>
        <dbReference type="ChEBI" id="CHEBI:90517"/>
        <dbReference type="EC" id="2.1.1.233"/>
    </reaction>
</comment>